<dbReference type="Proteomes" id="UP000011922">
    <property type="component" value="Unassembled WGS sequence"/>
</dbReference>
<evidence type="ECO:0000256" key="7">
    <source>
        <dbReference type="ARBA" id="ARBA00022692"/>
    </source>
</evidence>
<dbReference type="SUPFAM" id="SSF103190">
    <property type="entry name" value="Sensory domain-like"/>
    <property type="match status" value="1"/>
</dbReference>
<dbReference type="InterPro" id="IPR003661">
    <property type="entry name" value="HisK_dim/P_dom"/>
</dbReference>
<reference evidence="18 19" key="1">
    <citation type="journal article" date="2013" name="Genome Announc.">
        <title>Draft Genome Sequence for Desulfovibrio africanus Strain PCS.</title>
        <authorList>
            <person name="Brown S.D."/>
            <person name="Utturkar S.M."/>
            <person name="Arkin A.P."/>
            <person name="Deutschbauer A.M."/>
            <person name="Elias D.A."/>
            <person name="Hazen T.C."/>
            <person name="Chakraborty R."/>
        </authorList>
    </citation>
    <scope>NUCLEOTIDE SEQUENCE [LARGE SCALE GENOMIC DNA]</scope>
    <source>
        <strain evidence="18 19">PCS</strain>
    </source>
</reference>
<dbReference type="EC" id="2.7.13.3" evidence="3"/>
<feature type="domain" description="PAS" evidence="16">
    <location>
        <begin position="258"/>
        <end position="329"/>
    </location>
</feature>
<dbReference type="GO" id="GO:0005524">
    <property type="term" value="F:ATP binding"/>
    <property type="evidence" value="ECO:0007669"/>
    <property type="project" value="UniProtKB-KW"/>
</dbReference>
<dbReference type="InterPro" id="IPR029151">
    <property type="entry name" value="Sensor-like_sf"/>
</dbReference>
<dbReference type="OrthoDB" id="9773941at2"/>
<evidence type="ECO:0000256" key="10">
    <source>
        <dbReference type="ARBA" id="ARBA00022840"/>
    </source>
</evidence>
<dbReference type="CDD" id="cd00130">
    <property type="entry name" value="PAS"/>
    <property type="match status" value="1"/>
</dbReference>
<dbReference type="GO" id="GO:0005886">
    <property type="term" value="C:plasma membrane"/>
    <property type="evidence" value="ECO:0007669"/>
    <property type="project" value="UniProtKB-SubCell"/>
</dbReference>
<dbReference type="Pfam" id="PF00512">
    <property type="entry name" value="HisKA"/>
    <property type="match status" value="1"/>
</dbReference>
<keyword evidence="12" id="KW-0902">Two-component regulatory system</keyword>
<dbReference type="EMBL" id="AOSV01000003">
    <property type="protein sequence ID" value="EMG38602.1"/>
    <property type="molecule type" value="Genomic_DNA"/>
</dbReference>
<dbReference type="Pfam" id="PF08448">
    <property type="entry name" value="PAS_4"/>
    <property type="match status" value="1"/>
</dbReference>
<evidence type="ECO:0000256" key="13">
    <source>
        <dbReference type="SAM" id="MobiDB-lite"/>
    </source>
</evidence>
<evidence type="ECO:0000256" key="12">
    <source>
        <dbReference type="ARBA" id="ARBA00023012"/>
    </source>
</evidence>
<dbReference type="PATRIC" id="fig|1262666.3.peg.230"/>
<evidence type="ECO:0000256" key="1">
    <source>
        <dbReference type="ARBA" id="ARBA00000085"/>
    </source>
</evidence>
<feature type="transmembrane region" description="Helical" evidence="14">
    <location>
        <begin position="223"/>
        <end position="245"/>
    </location>
</feature>
<dbReference type="PANTHER" id="PTHR43065">
    <property type="entry name" value="SENSOR HISTIDINE KINASE"/>
    <property type="match status" value="1"/>
</dbReference>
<dbReference type="Gene3D" id="3.30.450.20">
    <property type="entry name" value="PAS domain"/>
    <property type="match status" value="2"/>
</dbReference>
<dbReference type="GO" id="GO:0000155">
    <property type="term" value="F:phosphorelay sensor kinase activity"/>
    <property type="evidence" value="ECO:0007669"/>
    <property type="project" value="InterPro"/>
</dbReference>
<organism evidence="18 19">
    <name type="scientific">Desulfocurvibacter africanus PCS</name>
    <dbReference type="NCBI Taxonomy" id="1262666"/>
    <lineage>
        <taxon>Bacteria</taxon>
        <taxon>Pseudomonadati</taxon>
        <taxon>Thermodesulfobacteriota</taxon>
        <taxon>Desulfovibrionia</taxon>
        <taxon>Desulfovibrionales</taxon>
        <taxon>Desulfovibrionaceae</taxon>
        <taxon>Desulfocurvibacter</taxon>
    </lineage>
</organism>
<evidence type="ECO:0000256" key="9">
    <source>
        <dbReference type="ARBA" id="ARBA00022777"/>
    </source>
</evidence>
<evidence type="ECO:0000259" key="16">
    <source>
        <dbReference type="PROSITE" id="PS50112"/>
    </source>
</evidence>
<feature type="domain" description="Histidine kinase" evidence="15">
    <location>
        <begin position="391"/>
        <end position="597"/>
    </location>
</feature>
<dbReference type="SUPFAM" id="SSF47384">
    <property type="entry name" value="Homodimeric domain of signal transducing histidine kinase"/>
    <property type="match status" value="1"/>
</dbReference>
<dbReference type="NCBIfam" id="TIGR00229">
    <property type="entry name" value="sensory_box"/>
    <property type="match status" value="1"/>
</dbReference>
<evidence type="ECO:0000256" key="4">
    <source>
        <dbReference type="ARBA" id="ARBA00022475"/>
    </source>
</evidence>
<dbReference type="SUPFAM" id="SSF55785">
    <property type="entry name" value="PYP-like sensor domain (PAS domain)"/>
    <property type="match status" value="1"/>
</dbReference>
<keyword evidence="6" id="KW-0808">Transferase</keyword>
<evidence type="ECO:0000256" key="8">
    <source>
        <dbReference type="ARBA" id="ARBA00022741"/>
    </source>
</evidence>
<dbReference type="Pfam" id="PF02518">
    <property type="entry name" value="HATPase_c"/>
    <property type="match status" value="1"/>
</dbReference>
<evidence type="ECO:0000256" key="5">
    <source>
        <dbReference type="ARBA" id="ARBA00022553"/>
    </source>
</evidence>
<dbReference type="CDD" id="cd00082">
    <property type="entry name" value="HisKA"/>
    <property type="match status" value="1"/>
</dbReference>
<dbReference type="InterPro" id="IPR000014">
    <property type="entry name" value="PAS"/>
</dbReference>
<keyword evidence="8" id="KW-0547">Nucleotide-binding</keyword>
<evidence type="ECO:0000256" key="6">
    <source>
        <dbReference type="ARBA" id="ARBA00022679"/>
    </source>
</evidence>
<dbReference type="Gene3D" id="3.30.565.10">
    <property type="entry name" value="Histidine kinase-like ATPase, C-terminal domain"/>
    <property type="match status" value="1"/>
</dbReference>
<dbReference type="AlphaFoldDB" id="M5PWB7"/>
<evidence type="ECO:0000313" key="18">
    <source>
        <dbReference type="EMBL" id="EMG38602.1"/>
    </source>
</evidence>
<keyword evidence="7 14" id="KW-0812">Transmembrane</keyword>
<comment type="subcellular location">
    <subcellularLocation>
        <location evidence="2">Cell membrane</location>
        <topology evidence="2">Multi-pass membrane protein</topology>
    </subcellularLocation>
</comment>
<keyword evidence="4" id="KW-1003">Cell membrane</keyword>
<dbReference type="PROSITE" id="PS50112">
    <property type="entry name" value="PAS"/>
    <property type="match status" value="1"/>
</dbReference>
<dbReference type="RefSeq" id="WP_005983199.1">
    <property type="nucleotide sequence ID" value="NZ_AOSV01000003.1"/>
</dbReference>
<sequence length="604" mass="65630">MVFKRLKSVPKGAQASPWLIIGFSLILVAVIVVLAVVNARREERMVREILLDKGGALIRAFEAGTRTGMMGHLGQGTQIQTLLEETAKQEDILYLALTDRNGRILAHSDPERVGGRLMDGQEFTALNASQEEKWRLARTVDGADVFEVYKNFTPLEGSDSTGHGMGYGASEHRGMGNMDDFWCSGGWRWPRRVQPGIAEEEPVIFIGMDVRPFEQARAQDMRISVVISAVLLLLGFAGVVSLYWAQSYRASRRMLQDTRALAAEVVSNLPAALLVLDTEGRISLANESAEGLLGKRHSDLVGRSGLEVLPSELSELLTGAGATRQIERELDAAIPGRGRVPVSASVSGITTEDGHQVGMVLILRDLSEIRQLQEEVRRREKLAAVGRLAAGVAHEIRNPLSSIKGFATYFGGLFEEGSENKESARIMIREVDRLNRVITELLEYTRPMEIKPAPVDVTDLVAHSLRLVREDARVSGVDVRYTPNGPLPAKLDPDRISQVLLNLLLNAIQAMDTGGTLDVGLARKNGHLTISVRDTGKGIAPEDLGRIFDPYFTTKPSGTGLGLAIVQKIIEAHGGEITVESEPGKGSTFTITLPAEAGQSSEAA</sequence>
<dbReference type="InterPro" id="IPR036097">
    <property type="entry name" value="HisK_dim/P_sf"/>
</dbReference>
<evidence type="ECO:0000259" key="15">
    <source>
        <dbReference type="PROSITE" id="PS50109"/>
    </source>
</evidence>
<dbReference type="InterPro" id="IPR013656">
    <property type="entry name" value="PAS_4"/>
</dbReference>
<evidence type="ECO:0000256" key="3">
    <source>
        <dbReference type="ARBA" id="ARBA00012438"/>
    </source>
</evidence>
<accession>M5PWB7</accession>
<dbReference type="InterPro" id="IPR003594">
    <property type="entry name" value="HATPase_dom"/>
</dbReference>
<dbReference type="SMART" id="SM00387">
    <property type="entry name" value="HATPase_c"/>
    <property type="match status" value="1"/>
</dbReference>
<feature type="domain" description="PAC" evidence="17">
    <location>
        <begin position="324"/>
        <end position="378"/>
    </location>
</feature>
<gene>
    <name evidence="18" type="ORF">PCS_00232</name>
</gene>
<feature type="region of interest" description="Disordered" evidence="13">
    <location>
        <begin position="582"/>
        <end position="604"/>
    </location>
</feature>
<dbReference type="PROSITE" id="PS50109">
    <property type="entry name" value="HIS_KIN"/>
    <property type="match status" value="1"/>
</dbReference>
<keyword evidence="5" id="KW-0597">Phosphoprotein</keyword>
<keyword evidence="11 14" id="KW-1133">Transmembrane helix</keyword>
<dbReference type="PROSITE" id="PS50113">
    <property type="entry name" value="PAC"/>
    <property type="match status" value="1"/>
</dbReference>
<evidence type="ECO:0000313" key="19">
    <source>
        <dbReference type="Proteomes" id="UP000011922"/>
    </source>
</evidence>
<evidence type="ECO:0000256" key="11">
    <source>
        <dbReference type="ARBA" id="ARBA00022989"/>
    </source>
</evidence>
<proteinExistence type="predicted"/>
<dbReference type="InterPro" id="IPR000700">
    <property type="entry name" value="PAS-assoc_C"/>
</dbReference>
<name>M5PWB7_DESAF</name>
<dbReference type="SUPFAM" id="SSF55874">
    <property type="entry name" value="ATPase domain of HSP90 chaperone/DNA topoisomerase II/histidine kinase"/>
    <property type="match status" value="1"/>
</dbReference>
<evidence type="ECO:0000259" key="17">
    <source>
        <dbReference type="PROSITE" id="PS50113"/>
    </source>
</evidence>
<dbReference type="PRINTS" id="PR00344">
    <property type="entry name" value="BCTRLSENSOR"/>
</dbReference>
<dbReference type="InterPro" id="IPR005467">
    <property type="entry name" value="His_kinase_dom"/>
</dbReference>
<comment type="caution">
    <text evidence="18">The sequence shown here is derived from an EMBL/GenBank/DDBJ whole genome shotgun (WGS) entry which is preliminary data.</text>
</comment>
<keyword evidence="14" id="KW-0472">Membrane</keyword>
<keyword evidence="9" id="KW-0418">Kinase</keyword>
<dbReference type="SMART" id="SM00091">
    <property type="entry name" value="PAS"/>
    <property type="match status" value="1"/>
</dbReference>
<dbReference type="FunFam" id="3.30.565.10:FF:000006">
    <property type="entry name" value="Sensor histidine kinase WalK"/>
    <property type="match status" value="1"/>
</dbReference>
<keyword evidence="10" id="KW-0067">ATP-binding</keyword>
<dbReference type="InterPro" id="IPR004358">
    <property type="entry name" value="Sig_transdc_His_kin-like_C"/>
</dbReference>
<dbReference type="SMART" id="SM00388">
    <property type="entry name" value="HisKA"/>
    <property type="match status" value="1"/>
</dbReference>
<dbReference type="Gene3D" id="1.10.287.130">
    <property type="match status" value="1"/>
</dbReference>
<protein>
    <recommendedName>
        <fullName evidence="3">histidine kinase</fullName>
        <ecNumber evidence="3">2.7.13.3</ecNumber>
    </recommendedName>
</protein>
<dbReference type="PANTHER" id="PTHR43065:SF10">
    <property type="entry name" value="PEROXIDE STRESS-ACTIVATED HISTIDINE KINASE MAK3"/>
    <property type="match status" value="1"/>
</dbReference>
<dbReference type="InterPro" id="IPR036890">
    <property type="entry name" value="HATPase_C_sf"/>
</dbReference>
<evidence type="ECO:0000256" key="2">
    <source>
        <dbReference type="ARBA" id="ARBA00004651"/>
    </source>
</evidence>
<feature type="transmembrane region" description="Helical" evidence="14">
    <location>
        <begin position="15"/>
        <end position="37"/>
    </location>
</feature>
<dbReference type="InterPro" id="IPR035965">
    <property type="entry name" value="PAS-like_dom_sf"/>
</dbReference>
<evidence type="ECO:0000256" key="14">
    <source>
        <dbReference type="SAM" id="Phobius"/>
    </source>
</evidence>
<comment type="catalytic activity">
    <reaction evidence="1">
        <text>ATP + protein L-histidine = ADP + protein N-phospho-L-histidine.</text>
        <dbReference type="EC" id="2.7.13.3"/>
    </reaction>
</comment>